<evidence type="ECO:0000256" key="1">
    <source>
        <dbReference type="SAM" id="Phobius"/>
    </source>
</evidence>
<reference evidence="2 3" key="1">
    <citation type="submission" date="2018-08" db="EMBL/GenBank/DDBJ databases">
        <title>A genome reference for cultivated species of the human gut microbiota.</title>
        <authorList>
            <person name="Zou Y."/>
            <person name="Xue W."/>
            <person name="Luo G."/>
        </authorList>
    </citation>
    <scope>NUCLEOTIDE SEQUENCE [LARGE SCALE GENOMIC DNA]</scope>
    <source>
        <strain evidence="2 3">AF14-23</strain>
    </source>
</reference>
<dbReference type="Proteomes" id="UP000265828">
    <property type="component" value="Unassembled WGS sequence"/>
</dbReference>
<feature type="transmembrane region" description="Helical" evidence="1">
    <location>
        <begin position="318"/>
        <end position="336"/>
    </location>
</feature>
<proteinExistence type="predicted"/>
<feature type="transmembrane region" description="Helical" evidence="1">
    <location>
        <begin position="155"/>
        <end position="184"/>
    </location>
</feature>
<dbReference type="AlphaFoldDB" id="A0A395X858"/>
<comment type="caution">
    <text evidence="2">The sequence shown here is derived from an EMBL/GenBank/DDBJ whole genome shotgun (WGS) entry which is preliminary data.</text>
</comment>
<dbReference type="RefSeq" id="WP_118035247.1">
    <property type="nucleotide sequence ID" value="NZ_QRVB01000017.1"/>
</dbReference>
<dbReference type="EMBL" id="QRZI01000010">
    <property type="protein sequence ID" value="RGV62071.1"/>
    <property type="molecule type" value="Genomic_DNA"/>
</dbReference>
<sequence>MRKVIIPIMSVALLAFGLICRKDKNMFYILLVFMMIIMLANTYNNDWDAYEFMYGLINTIDRCSLTDIGYGFLNFIANSCLNLSFFQFRVLFLLVGIIMISRIIISNAPYPTLVLVLYFIAPFFPNDIIQIRNFMAQAILTFFLTKWINSTNRGLIYFILGIGMATMMHASSLYFILFILVSFIKDDKKLYISVGVGSLLVGALPILLGKMPFISAEKISFYLGKTSKNVDVRGLIIILVFLIQLYILYMIREYSRKVENYRFRKWADMVYKMNILCLPACVIMTVWTFNFYRVPRNMLLLNYIVYSLYLKEKREKKYLNFITVILIFIGICWSALNSFSQWSVIWNNNALIAW</sequence>
<feature type="transmembrane region" description="Helical" evidence="1">
    <location>
        <begin position="190"/>
        <end position="209"/>
    </location>
</feature>
<feature type="transmembrane region" description="Helical" evidence="1">
    <location>
        <begin position="27"/>
        <end position="44"/>
    </location>
</feature>
<dbReference type="InterPro" id="IPR049458">
    <property type="entry name" value="EpsG-like"/>
</dbReference>
<dbReference type="Pfam" id="PF14897">
    <property type="entry name" value="EpsG"/>
    <property type="match status" value="1"/>
</dbReference>
<feature type="transmembrane region" description="Helical" evidence="1">
    <location>
        <begin position="230"/>
        <end position="251"/>
    </location>
</feature>
<feature type="transmembrane region" description="Helical" evidence="1">
    <location>
        <begin position="90"/>
        <end position="108"/>
    </location>
</feature>
<keyword evidence="1" id="KW-0812">Transmembrane</keyword>
<evidence type="ECO:0000313" key="2">
    <source>
        <dbReference type="EMBL" id="RGV62071.1"/>
    </source>
</evidence>
<keyword evidence="1" id="KW-0472">Membrane</keyword>
<protein>
    <recommendedName>
        <fullName evidence="4">EpsG family protein</fullName>
    </recommendedName>
</protein>
<organism evidence="2 3">
    <name type="scientific">Blautia obeum</name>
    <dbReference type="NCBI Taxonomy" id="40520"/>
    <lineage>
        <taxon>Bacteria</taxon>
        <taxon>Bacillati</taxon>
        <taxon>Bacillota</taxon>
        <taxon>Clostridia</taxon>
        <taxon>Lachnospirales</taxon>
        <taxon>Lachnospiraceae</taxon>
        <taxon>Blautia</taxon>
    </lineage>
</organism>
<evidence type="ECO:0000313" key="3">
    <source>
        <dbReference type="Proteomes" id="UP000265828"/>
    </source>
</evidence>
<keyword evidence="1" id="KW-1133">Transmembrane helix</keyword>
<accession>A0A395X858</accession>
<feature type="transmembrane region" description="Helical" evidence="1">
    <location>
        <begin position="271"/>
        <end position="292"/>
    </location>
</feature>
<gene>
    <name evidence="2" type="ORF">DWW07_13355</name>
</gene>
<evidence type="ECO:0008006" key="4">
    <source>
        <dbReference type="Google" id="ProtNLM"/>
    </source>
</evidence>
<name>A0A395X858_9FIRM</name>